<keyword evidence="2" id="KW-1185">Reference proteome</keyword>
<protein>
    <submittedName>
        <fullName evidence="1">Uncharacterized protein</fullName>
    </submittedName>
</protein>
<dbReference type="Proteomes" id="UP001172386">
    <property type="component" value="Unassembled WGS sequence"/>
</dbReference>
<gene>
    <name evidence="1" type="ORF">H2198_010603</name>
</gene>
<reference evidence="1" key="1">
    <citation type="submission" date="2022-10" db="EMBL/GenBank/DDBJ databases">
        <title>Culturing micro-colonial fungi from biological soil crusts in the Mojave desert and describing Neophaeococcomyces mojavensis, and introducing the new genera and species Taxawa tesnikishii.</title>
        <authorList>
            <person name="Kurbessoian T."/>
            <person name="Stajich J.E."/>
        </authorList>
    </citation>
    <scope>NUCLEOTIDE SEQUENCE</scope>
    <source>
        <strain evidence="1">JES_112</strain>
    </source>
</reference>
<sequence length="235" mass="24218">MRFTQFIPAAVLIASAVANPVRQLQDTDYVHSTTKRQLGGLGSILQLVKGIMDKGSPGSSGITPSTTGITSTGTTASASVIALQQCSDAIAKIESALAMSESYMKAAGGMPTTKDIQAVLIVIEQSLGAECGNENTVSRDFTNAGALSSRQLPTSTCSACERQLYHIVQQLQAIFALGANIPDIGGLSSSIALLPTSSLNVPVAQLTNLPALTSVLPLPASEITSLPAANQTGRF</sequence>
<comment type="caution">
    <text evidence="1">The sequence shown here is derived from an EMBL/GenBank/DDBJ whole genome shotgun (WGS) entry which is preliminary data.</text>
</comment>
<accession>A0ACC2ZR75</accession>
<proteinExistence type="predicted"/>
<dbReference type="EMBL" id="JAPDRQ010000389">
    <property type="protein sequence ID" value="KAJ9650076.1"/>
    <property type="molecule type" value="Genomic_DNA"/>
</dbReference>
<organism evidence="1 2">
    <name type="scientific">Neophaeococcomyces mojaviensis</name>
    <dbReference type="NCBI Taxonomy" id="3383035"/>
    <lineage>
        <taxon>Eukaryota</taxon>
        <taxon>Fungi</taxon>
        <taxon>Dikarya</taxon>
        <taxon>Ascomycota</taxon>
        <taxon>Pezizomycotina</taxon>
        <taxon>Eurotiomycetes</taxon>
        <taxon>Chaetothyriomycetidae</taxon>
        <taxon>Chaetothyriales</taxon>
        <taxon>Chaetothyriales incertae sedis</taxon>
        <taxon>Neophaeococcomyces</taxon>
    </lineage>
</organism>
<evidence type="ECO:0000313" key="2">
    <source>
        <dbReference type="Proteomes" id="UP001172386"/>
    </source>
</evidence>
<name>A0ACC2ZR75_9EURO</name>
<evidence type="ECO:0000313" key="1">
    <source>
        <dbReference type="EMBL" id="KAJ9650076.1"/>
    </source>
</evidence>